<gene>
    <name evidence="1" type="ORF">DSO57_1024577</name>
</gene>
<evidence type="ECO:0000313" key="1">
    <source>
        <dbReference type="EMBL" id="KAJ9053400.1"/>
    </source>
</evidence>
<protein>
    <submittedName>
        <fullName evidence="1">Uncharacterized protein</fullName>
    </submittedName>
</protein>
<comment type="caution">
    <text evidence="1">The sequence shown here is derived from an EMBL/GenBank/DDBJ whole genome shotgun (WGS) entry which is preliminary data.</text>
</comment>
<dbReference type="EMBL" id="QTSX02006523">
    <property type="protein sequence ID" value="KAJ9053400.1"/>
    <property type="molecule type" value="Genomic_DNA"/>
</dbReference>
<organism evidence="1 2">
    <name type="scientific">Entomophthora muscae</name>
    <dbReference type="NCBI Taxonomy" id="34485"/>
    <lineage>
        <taxon>Eukaryota</taxon>
        <taxon>Fungi</taxon>
        <taxon>Fungi incertae sedis</taxon>
        <taxon>Zoopagomycota</taxon>
        <taxon>Entomophthoromycotina</taxon>
        <taxon>Entomophthoromycetes</taxon>
        <taxon>Entomophthorales</taxon>
        <taxon>Entomophthoraceae</taxon>
        <taxon>Entomophthora</taxon>
    </lineage>
</organism>
<sequence>MSIFGDYLKEPNTHDSPTTETSGFEAILDKISKNVEEAAQIPFSKRTLEYDNLSLNKRRNGLNFHERNPEISFVSNSRSFSHEYEEQLPSLVSVRSPYQEEIGFLEALNNPEYLQAVKDLSKQLDSSNTYSRLQNNSESHVESDCISLSYVMDEFTIAENNLTSYIAKAKKLLSIGVFLQENDELDAISEKYSETLANMETIFDQLEEIQLSGSNPHQTSQELNAITDKITEHETEISQLELAINENTQTLAGLKRSVMNLKRTLVEKTDSLAEEKVQVKELNEEIARIQGASVDLELEMASVAQEIADMKAQSGNNHPMFKPFQNSLAQLLEYATSPTHGASPPPHIDNLANKLFHRIDQLTLTCQEFLRPSIEKETQRGLEKGIVSRIADISLDKVEELNIPPTAVIGAFVLNRLLEGSQPSWVGLDGLKQEAHEQLGVDLEQVEAVIFNLCARDLIVINHSSQQVSIAPNDSA</sequence>
<dbReference type="Proteomes" id="UP001165960">
    <property type="component" value="Unassembled WGS sequence"/>
</dbReference>
<accession>A0ACC2RTH5</accession>
<evidence type="ECO:0000313" key="2">
    <source>
        <dbReference type="Proteomes" id="UP001165960"/>
    </source>
</evidence>
<name>A0ACC2RTH5_9FUNG</name>
<reference evidence="1" key="1">
    <citation type="submission" date="2022-04" db="EMBL/GenBank/DDBJ databases">
        <title>Genome of the entomopathogenic fungus Entomophthora muscae.</title>
        <authorList>
            <person name="Elya C."/>
            <person name="Lovett B.R."/>
            <person name="Lee E."/>
            <person name="Macias A.M."/>
            <person name="Hajek A.E."/>
            <person name="De Bivort B.L."/>
            <person name="Kasson M.T."/>
            <person name="De Fine Licht H.H."/>
            <person name="Stajich J.E."/>
        </authorList>
    </citation>
    <scope>NUCLEOTIDE SEQUENCE</scope>
    <source>
        <strain evidence="1">Berkeley</strain>
    </source>
</reference>
<keyword evidence="2" id="KW-1185">Reference proteome</keyword>
<proteinExistence type="predicted"/>